<organism evidence="1 2">
    <name type="scientific">Diphasiastrum complanatum</name>
    <name type="common">Issler's clubmoss</name>
    <name type="synonym">Lycopodium complanatum</name>
    <dbReference type="NCBI Taxonomy" id="34168"/>
    <lineage>
        <taxon>Eukaryota</taxon>
        <taxon>Viridiplantae</taxon>
        <taxon>Streptophyta</taxon>
        <taxon>Embryophyta</taxon>
        <taxon>Tracheophyta</taxon>
        <taxon>Lycopodiopsida</taxon>
        <taxon>Lycopodiales</taxon>
        <taxon>Lycopodiaceae</taxon>
        <taxon>Lycopodioideae</taxon>
        <taxon>Diphasiastrum</taxon>
    </lineage>
</organism>
<gene>
    <name evidence="1" type="ORF">O6H91_05G104600</name>
</gene>
<comment type="caution">
    <text evidence="1">The sequence shown here is derived from an EMBL/GenBank/DDBJ whole genome shotgun (WGS) entry which is preliminary data.</text>
</comment>
<name>A0ACC2DRR1_DIPCM</name>
<accession>A0ACC2DRR1</accession>
<evidence type="ECO:0000313" key="2">
    <source>
        <dbReference type="Proteomes" id="UP001162992"/>
    </source>
</evidence>
<protein>
    <submittedName>
        <fullName evidence="1">Uncharacterized protein</fullName>
    </submittedName>
</protein>
<proteinExistence type="predicted"/>
<sequence length="535" mass="60417">MLNGNGRQLCCPPQCETQLNKDSFYTIYKSCVFAAGYGFAGVAFQKGQYLWLNGRQALESRESQQTQFLKDANIETLLCIPCQDGVLELGTVKQIQEDFYLVQSICLFLSKKGITIDDDVYASWLVEHLPESFAAENHPIQNELTTIPKIDEKPKRLGYSTLMSHDLRGTNIIPIWQPQGNSFESLLQEQELDTSIENHTLNIYQLEGPPSSLNPEHHLLATKSDNVIKPIFTSSNEKSPQADSNIFTKCQELRIPNQILAHWNVETTTRNQWMLKKCVHGISREVEVDKARVDPLQTSSSSHGGSTKRSSSLSIEEVPNNHTIAERKRRKNQGQQFSTLRSLIPFASKGDKLSILQNAIVYMKQVKDKVGVLEQENRELQSTITNNNLPRLPQARADAKAKEVMSSPISSVEEVFRAFKEDIASSSLTASGTGGNDMDQIIKVDHIHERSISIEVCCQKKTPDLLIHIFSCVLHMGFEVISSVQSSTLDELYISMTAYDLVRFETPFQYVNNCLFLYLLHLAFIKRLLNMNLIL</sequence>
<keyword evidence="2" id="KW-1185">Reference proteome</keyword>
<dbReference type="EMBL" id="CM055096">
    <property type="protein sequence ID" value="KAJ7556924.1"/>
    <property type="molecule type" value="Genomic_DNA"/>
</dbReference>
<dbReference type="Proteomes" id="UP001162992">
    <property type="component" value="Chromosome 5"/>
</dbReference>
<evidence type="ECO:0000313" key="1">
    <source>
        <dbReference type="EMBL" id="KAJ7556924.1"/>
    </source>
</evidence>
<reference evidence="2" key="1">
    <citation type="journal article" date="2024" name="Proc. Natl. Acad. Sci. U.S.A.">
        <title>Extraordinary preservation of gene collinearity over three hundred million years revealed in homosporous lycophytes.</title>
        <authorList>
            <person name="Li C."/>
            <person name="Wickell D."/>
            <person name="Kuo L.Y."/>
            <person name="Chen X."/>
            <person name="Nie B."/>
            <person name="Liao X."/>
            <person name="Peng D."/>
            <person name="Ji J."/>
            <person name="Jenkins J."/>
            <person name="Williams M."/>
            <person name="Shu S."/>
            <person name="Plott C."/>
            <person name="Barry K."/>
            <person name="Rajasekar S."/>
            <person name="Grimwood J."/>
            <person name="Han X."/>
            <person name="Sun S."/>
            <person name="Hou Z."/>
            <person name="He W."/>
            <person name="Dai G."/>
            <person name="Sun C."/>
            <person name="Schmutz J."/>
            <person name="Leebens-Mack J.H."/>
            <person name="Li F.W."/>
            <person name="Wang L."/>
        </authorList>
    </citation>
    <scope>NUCLEOTIDE SEQUENCE [LARGE SCALE GENOMIC DNA]</scope>
    <source>
        <strain evidence="2">cv. PW_Plant_1</strain>
    </source>
</reference>